<evidence type="ECO:0000259" key="4">
    <source>
        <dbReference type="Pfam" id="PF13193"/>
    </source>
</evidence>
<sequence length="508" mass="55343">MSESFVSCGSTQRSLAAVKDRAARFATGLRERGVARGDRFAIYMRNEISFLELNLAAGLIGAVPVPINWHWTGSDLAHVLRNSEVSLVVAHTDLLPPLRAQAPEKLMIVEAEVPAEVREAYRLGEQPLTGEFPVLSDWERCDPWNEAAPPAPMSVIYTSGTTGQAKGVLRDPIAPEVLPTTLGNVADLYHLRPGETTLIPAPLYHSAPNVYSNFAAALGMTIIIMPRFDAERFLELVSRHQVDTVHAVPTMFSRLLQLPQAVREGYDVSSLHSVVHAGAPCPPAVKTAMIEWLGPIVHEYYGGSEIGAWTACDSFEALERPGTVGRPILDADIRILDGQGAQLPAGADGVVYGKTFSGWPDFTYIGDDEKRRRMEVDGYLTLGDIGHLDEDGYLYLSDRMNDMVVSGGVNIYPAEIEACLLDLDGVVDSAVFGIPDSDLGEALAAHVQVAPDRRLDAAAVRDHVRGRLAGYKVPREVVLVDDLPREDTGKLFKRKLKAPYWAATEVSS</sequence>
<evidence type="ECO:0000256" key="2">
    <source>
        <dbReference type="ARBA" id="ARBA00022598"/>
    </source>
</evidence>
<dbReference type="OrthoDB" id="9803968at2"/>
<evidence type="ECO:0000313" key="6">
    <source>
        <dbReference type="Proteomes" id="UP000282515"/>
    </source>
</evidence>
<dbReference type="PANTHER" id="PTHR43201:SF5">
    <property type="entry name" value="MEDIUM-CHAIN ACYL-COA LIGASE ACSF2, MITOCHONDRIAL"/>
    <property type="match status" value="1"/>
</dbReference>
<comment type="caution">
    <text evidence="5">The sequence shown here is derived from an EMBL/GenBank/DDBJ whole genome shotgun (WGS) entry which is preliminary data.</text>
</comment>
<dbReference type="InterPro" id="IPR000873">
    <property type="entry name" value="AMP-dep_synth/lig_dom"/>
</dbReference>
<organism evidence="5 6">
    <name type="scientific">Aeromicrobium phragmitis</name>
    <dbReference type="NCBI Taxonomy" id="2478914"/>
    <lineage>
        <taxon>Bacteria</taxon>
        <taxon>Bacillati</taxon>
        <taxon>Actinomycetota</taxon>
        <taxon>Actinomycetes</taxon>
        <taxon>Propionibacteriales</taxon>
        <taxon>Nocardioidaceae</taxon>
        <taxon>Aeromicrobium</taxon>
    </lineage>
</organism>
<dbReference type="SUPFAM" id="SSF56801">
    <property type="entry name" value="Acetyl-CoA synthetase-like"/>
    <property type="match status" value="1"/>
</dbReference>
<dbReference type="EMBL" id="RDBF01000007">
    <property type="protein sequence ID" value="RLV55591.1"/>
    <property type="molecule type" value="Genomic_DNA"/>
</dbReference>
<dbReference type="Pfam" id="PF00501">
    <property type="entry name" value="AMP-binding"/>
    <property type="match status" value="1"/>
</dbReference>
<dbReference type="PROSITE" id="PS00455">
    <property type="entry name" value="AMP_BINDING"/>
    <property type="match status" value="1"/>
</dbReference>
<proteinExistence type="inferred from homology"/>
<dbReference type="Proteomes" id="UP000282515">
    <property type="component" value="Unassembled WGS sequence"/>
</dbReference>
<dbReference type="GO" id="GO:0031956">
    <property type="term" value="F:medium-chain fatty acid-CoA ligase activity"/>
    <property type="evidence" value="ECO:0007669"/>
    <property type="project" value="TreeGrafter"/>
</dbReference>
<dbReference type="InterPro" id="IPR045851">
    <property type="entry name" value="AMP-bd_C_sf"/>
</dbReference>
<dbReference type="RefSeq" id="WP_121794593.1">
    <property type="nucleotide sequence ID" value="NZ_RDBF01000007.1"/>
</dbReference>
<gene>
    <name evidence="5" type="ORF">D9V41_10935</name>
</gene>
<feature type="domain" description="AMP-dependent synthetase/ligase" evidence="3">
    <location>
        <begin position="11"/>
        <end position="352"/>
    </location>
</feature>
<evidence type="ECO:0000313" key="5">
    <source>
        <dbReference type="EMBL" id="RLV55591.1"/>
    </source>
</evidence>
<reference evidence="5 6" key="1">
    <citation type="submission" date="2018-10" db="EMBL/GenBank/DDBJ databases">
        <title>Aeromicrobium sp. 9W16Y-2 whole genome shotgun sequence.</title>
        <authorList>
            <person name="Li F."/>
        </authorList>
    </citation>
    <scope>NUCLEOTIDE SEQUENCE [LARGE SCALE GENOMIC DNA]</scope>
    <source>
        <strain evidence="5 6">9W16Y-2</strain>
    </source>
</reference>
<keyword evidence="2 5" id="KW-0436">Ligase</keyword>
<accession>A0A3L8PJW5</accession>
<dbReference type="InterPro" id="IPR020845">
    <property type="entry name" value="AMP-binding_CS"/>
</dbReference>
<name>A0A3L8PJW5_9ACTN</name>
<evidence type="ECO:0000256" key="1">
    <source>
        <dbReference type="ARBA" id="ARBA00006432"/>
    </source>
</evidence>
<dbReference type="Gene3D" id="3.30.300.30">
    <property type="match status" value="1"/>
</dbReference>
<dbReference type="Pfam" id="PF13193">
    <property type="entry name" value="AMP-binding_C"/>
    <property type="match status" value="1"/>
</dbReference>
<protein>
    <submittedName>
        <fullName evidence="5">Long-chain fatty acid--CoA ligase</fullName>
    </submittedName>
</protein>
<dbReference type="GO" id="GO:0006631">
    <property type="term" value="P:fatty acid metabolic process"/>
    <property type="evidence" value="ECO:0007669"/>
    <property type="project" value="TreeGrafter"/>
</dbReference>
<dbReference type="PANTHER" id="PTHR43201">
    <property type="entry name" value="ACYL-COA SYNTHETASE"/>
    <property type="match status" value="1"/>
</dbReference>
<keyword evidence="6" id="KW-1185">Reference proteome</keyword>
<dbReference type="InterPro" id="IPR042099">
    <property type="entry name" value="ANL_N_sf"/>
</dbReference>
<dbReference type="Gene3D" id="3.40.50.12780">
    <property type="entry name" value="N-terminal domain of ligase-like"/>
    <property type="match status" value="1"/>
</dbReference>
<dbReference type="InterPro" id="IPR025110">
    <property type="entry name" value="AMP-bd_C"/>
</dbReference>
<feature type="domain" description="AMP-binding enzyme C-terminal" evidence="4">
    <location>
        <begin position="415"/>
        <end position="490"/>
    </location>
</feature>
<evidence type="ECO:0000259" key="3">
    <source>
        <dbReference type="Pfam" id="PF00501"/>
    </source>
</evidence>
<comment type="similarity">
    <text evidence="1">Belongs to the ATP-dependent AMP-binding enzyme family.</text>
</comment>
<dbReference type="AlphaFoldDB" id="A0A3L8PJW5"/>